<feature type="compositionally biased region" description="Basic residues" evidence="4">
    <location>
        <begin position="1201"/>
        <end position="1211"/>
    </location>
</feature>
<feature type="region of interest" description="Disordered" evidence="4">
    <location>
        <begin position="1233"/>
        <end position="1266"/>
    </location>
</feature>
<dbReference type="GO" id="GO:0005634">
    <property type="term" value="C:nucleus"/>
    <property type="evidence" value="ECO:0007669"/>
    <property type="project" value="UniProtKB-SubCell"/>
</dbReference>
<feature type="region of interest" description="Disordered" evidence="4">
    <location>
        <begin position="578"/>
        <end position="617"/>
    </location>
</feature>
<reference evidence="6" key="1">
    <citation type="submission" date="2018-01" db="EMBL/GenBank/DDBJ databases">
        <title>An insight into the sialome of Amazonian anophelines.</title>
        <authorList>
            <person name="Ribeiro J.M."/>
            <person name="Scarpassa V."/>
            <person name="Calvo E."/>
        </authorList>
    </citation>
    <scope>NUCLEOTIDE SEQUENCE</scope>
    <source>
        <tissue evidence="6">Salivary glands</tissue>
    </source>
</reference>
<evidence type="ECO:0000259" key="5">
    <source>
        <dbReference type="Pfam" id="PF13891"/>
    </source>
</evidence>
<feature type="region of interest" description="Disordered" evidence="4">
    <location>
        <begin position="755"/>
        <end position="774"/>
    </location>
</feature>
<name>A0A2M4B8T8_9DIPT</name>
<keyword evidence="2" id="KW-0539">Nucleus</keyword>
<evidence type="ECO:0000256" key="4">
    <source>
        <dbReference type="SAM" id="MobiDB-lite"/>
    </source>
</evidence>
<feature type="domain" description="KANL2-like probable zinc-finger" evidence="5">
    <location>
        <begin position="1090"/>
        <end position="1150"/>
    </location>
</feature>
<evidence type="ECO:0000256" key="2">
    <source>
        <dbReference type="ARBA" id="ARBA00023242"/>
    </source>
</evidence>
<protein>
    <submittedName>
        <fullName evidence="6">Putative adenylate cyclase terminal-differentiation specific</fullName>
    </submittedName>
</protein>
<evidence type="ECO:0000256" key="3">
    <source>
        <dbReference type="SAM" id="Coils"/>
    </source>
</evidence>
<feature type="compositionally biased region" description="Low complexity" evidence="4">
    <location>
        <begin position="1378"/>
        <end position="1394"/>
    </location>
</feature>
<feature type="coiled-coil region" evidence="3">
    <location>
        <begin position="1056"/>
        <end position="1083"/>
    </location>
</feature>
<organism evidence="6">
    <name type="scientific">Anopheles marajoara</name>
    <dbReference type="NCBI Taxonomy" id="58244"/>
    <lineage>
        <taxon>Eukaryota</taxon>
        <taxon>Metazoa</taxon>
        <taxon>Ecdysozoa</taxon>
        <taxon>Arthropoda</taxon>
        <taxon>Hexapoda</taxon>
        <taxon>Insecta</taxon>
        <taxon>Pterygota</taxon>
        <taxon>Neoptera</taxon>
        <taxon>Endopterygota</taxon>
        <taxon>Diptera</taxon>
        <taxon>Nematocera</taxon>
        <taxon>Culicoidea</taxon>
        <taxon>Culicidae</taxon>
        <taxon>Anophelinae</taxon>
        <taxon>Anopheles</taxon>
    </lineage>
</organism>
<feature type="region of interest" description="Disordered" evidence="4">
    <location>
        <begin position="1362"/>
        <end position="1394"/>
    </location>
</feature>
<proteinExistence type="predicted"/>
<accession>A0A2M4B8T8</accession>
<feature type="compositionally biased region" description="Low complexity" evidence="4">
    <location>
        <begin position="805"/>
        <end position="820"/>
    </location>
</feature>
<feature type="region of interest" description="Disordered" evidence="4">
    <location>
        <begin position="993"/>
        <end position="1017"/>
    </location>
</feature>
<dbReference type="Pfam" id="PF13891">
    <property type="entry name" value="zf-C3HC3H_KANSL2"/>
    <property type="match status" value="1"/>
</dbReference>
<feature type="compositionally biased region" description="Low complexity" evidence="4">
    <location>
        <begin position="581"/>
        <end position="601"/>
    </location>
</feature>
<feature type="compositionally biased region" description="Low complexity" evidence="4">
    <location>
        <begin position="1241"/>
        <end position="1266"/>
    </location>
</feature>
<dbReference type="EMBL" id="GGFJ01000308">
    <property type="protein sequence ID" value="MBW49449.1"/>
    <property type="molecule type" value="Transcribed_RNA"/>
</dbReference>
<dbReference type="InterPro" id="IPR025927">
    <property type="entry name" value="Znf_KANL2-like"/>
</dbReference>
<feature type="coiled-coil region" evidence="3">
    <location>
        <begin position="1411"/>
        <end position="1440"/>
    </location>
</feature>
<evidence type="ECO:0000313" key="6">
    <source>
        <dbReference type="EMBL" id="MBW49449.1"/>
    </source>
</evidence>
<dbReference type="PANTHER" id="PTHR16198">
    <property type="match status" value="1"/>
</dbReference>
<feature type="region of interest" description="Disordered" evidence="4">
    <location>
        <begin position="797"/>
        <end position="847"/>
    </location>
</feature>
<feature type="compositionally biased region" description="Polar residues" evidence="4">
    <location>
        <begin position="602"/>
        <end position="613"/>
    </location>
</feature>
<dbReference type="PANTHER" id="PTHR16198:SF2">
    <property type="entry name" value="INO80 COMPLEX SUBUNIT D"/>
    <property type="match status" value="1"/>
</dbReference>
<sequence>MSCQETTRAQQDDPYAFTESAPLQANSLVYANHSSAVGTNAVTVVSSSPGGIKTVPATIAATGGSVLATGAGPVATLSAKDAITISGTRVLGPQSFTISRGTTSQAQVIPQQLKVRYNGVVSSTASGQKTLTVTAATPVFTKPLQIKQQTTPGMSPVQPSTVTVGKLIKKVVPQKSPLLATVVAGSPKGITQVHQQPQQQQQQQPQTILQATQLTSSNSPVISAGSSILTTVTTPTGTALKLIKIPANQLSKATVTGLQSGNFIQVGTAEGARKLLASGVNVVSAKPTVTIAGSGSTPVTIAGTNSVNRPNTATIVSGLPTGAPTKIRLIQPQSQGKFFLHTPNGTTSLATSTTQISNPISIATIRNSIVRQQQINVAKPQQLLQQQQPKGHLVQVQQQQLIKQSPSPTPSSQPSTAATPIQQQVVQQKPIIATVSKQTPQQIIVQPLLKQGSAKQQKPTIQILHQKIIPAPVKLATSQESLLTKSVETGVYVTQKQGLNIQLQPQMQQQQQQQQQKQQQQPTPQQQQQKQQTFIAKPVQASILQNNPPQTLLQQQPQQQQAQQFLLNAKIQSPSIKIQGQVQSQHALPQQQQSLGSPQLQAKQPQSSPQMQVKQRKGIQVATQSTLLLQQQQPQQQPKQVVQKSVPVSLLTNSTSQASTGSLLIKTVGTGVGNRNGKQVVNSSGGQLVMPVRSVGQTSLLIKPESVVVPVKLPAPSTATTQLGTTTVASASPTPGPLLAAAETKATVLGAAKTTTSSSSFSPVHPKEKSGVLSETKSLITAGAKPGTPVMVKAMPSPQPVQPNTTGKGAGRATTTAVKKCGGTGQKNNPSAPVGKQPKGKRTYTQRATQQIGNSEKLPNDSLEKIAVPSPAGLEPPVSTGGKLPMFGVTKVKTEEGVTVGAADDDELDVKPPKLKYGSGHRGVGGGAIAVPISRPQLREWHAPGSYMFDLKDPDDDSEDEDEYFDESRNTLSFWYEESIAVVVPEATTSWSLNPPQLPRAGPSGYGGSGRGNKEKKVEPKFEIRQLTRDEQLELKKAYLQRRALQCRNGLRVRNVTAAKRRLKALGALVKKLEIQREQSLNEEREKPKCLSDGCNEAALVMTTHCYNHITENTNQRLFQRCTAKFSDNSQCRAPVFDVTQELILCKEHAWKHDNHDKMSQEVKQKQKPLSTASVTAMVTATAAAARKKPKPLPPPVVVRPQKRAKVKKKKLTPLQQQMLLHQQQYKQFLGNNQHQHHHVQSIQANQQQQLQQQPPQQRKPIQKQQQQSLLINGQVLKQQQQPGVNLNYVNELRVQQHQQPKPQQSLLQPTQSITSFHQQQNHQYVVNSTSSIDPIDHIPLGTSENHTIGDPNVIETSIFDDQHHQHQSHSTIHMVDQIHQQQQQQQHQEQQILQSQHDFQQFGQQHQVTEDQLLLDYMQQQQELQQQELQQQMQQQQQQQQLQYVHDGSVDVGGAGGVHHQHHHHHNQVVMQQPMLQTPLSQDLLSVCENSSAYASSEDTGVGGLSESEILGAQDVNEEIIPFMLNNLPDALNDLIFTDGTDQTEHVGSHVPFENNGAEAEDVLFTRVLDDMTMNGESANFLGEFLNNCSDEILNGADICSEQILHSPNTGNDIRGLVHTLNAPSEYSA</sequence>
<feature type="region of interest" description="Disordered" evidence="4">
    <location>
        <begin position="398"/>
        <end position="420"/>
    </location>
</feature>
<evidence type="ECO:0000256" key="1">
    <source>
        <dbReference type="ARBA" id="ARBA00004123"/>
    </source>
</evidence>
<feature type="region of interest" description="Disordered" evidence="4">
    <location>
        <begin position="513"/>
        <end position="532"/>
    </location>
</feature>
<feature type="region of interest" description="Disordered" evidence="4">
    <location>
        <begin position="1181"/>
        <end position="1211"/>
    </location>
</feature>
<comment type="subcellular location">
    <subcellularLocation>
        <location evidence="1">Nucleus</location>
    </subcellularLocation>
</comment>
<keyword evidence="3" id="KW-0175">Coiled coil</keyword>